<feature type="compositionally biased region" description="Basic residues" evidence="1">
    <location>
        <begin position="140"/>
        <end position="150"/>
    </location>
</feature>
<proteinExistence type="predicted"/>
<dbReference type="CDD" id="cd00132">
    <property type="entry name" value="CRIB"/>
    <property type="match status" value="1"/>
</dbReference>
<dbReference type="EnsemblMetazoa" id="CapteT117654">
    <property type="protein sequence ID" value="CapteP117654"/>
    <property type="gene ID" value="CapteG117654"/>
</dbReference>
<dbReference type="Proteomes" id="UP000014760">
    <property type="component" value="Unassembled WGS sequence"/>
</dbReference>
<dbReference type="PROSITE" id="PS50229">
    <property type="entry name" value="WH1"/>
    <property type="match status" value="1"/>
</dbReference>
<feature type="compositionally biased region" description="Basic and acidic residues" evidence="1">
    <location>
        <begin position="203"/>
        <end position="215"/>
    </location>
</feature>
<evidence type="ECO:0000313" key="6">
    <source>
        <dbReference type="Proteomes" id="UP000014760"/>
    </source>
</evidence>
<name>R7T569_CAPTE</name>
<keyword evidence="6" id="KW-1185">Reference proteome</keyword>
<feature type="non-terminal residue" evidence="4">
    <location>
        <position position="227"/>
    </location>
</feature>
<dbReference type="STRING" id="283909.R7T569"/>
<evidence type="ECO:0008006" key="7">
    <source>
        <dbReference type="Google" id="ProtNLM"/>
    </source>
</evidence>
<feature type="domain" description="WH1" evidence="3">
    <location>
        <begin position="29"/>
        <end position="139"/>
    </location>
</feature>
<reference evidence="5" key="3">
    <citation type="submission" date="2015-06" db="UniProtKB">
        <authorList>
            <consortium name="EnsemblMetazoa"/>
        </authorList>
    </citation>
    <scope>IDENTIFICATION</scope>
</reference>
<reference evidence="4 6" key="2">
    <citation type="journal article" date="2013" name="Nature">
        <title>Insights into bilaterian evolution from three spiralian genomes.</title>
        <authorList>
            <person name="Simakov O."/>
            <person name="Marletaz F."/>
            <person name="Cho S.J."/>
            <person name="Edsinger-Gonzales E."/>
            <person name="Havlak P."/>
            <person name="Hellsten U."/>
            <person name="Kuo D.H."/>
            <person name="Larsson T."/>
            <person name="Lv J."/>
            <person name="Arendt D."/>
            <person name="Savage R."/>
            <person name="Osoegawa K."/>
            <person name="de Jong P."/>
            <person name="Grimwood J."/>
            <person name="Chapman J.A."/>
            <person name="Shapiro H."/>
            <person name="Aerts A."/>
            <person name="Otillar R.P."/>
            <person name="Terry A.Y."/>
            <person name="Boore J.L."/>
            <person name="Grigoriev I.V."/>
            <person name="Lindberg D.R."/>
            <person name="Seaver E.C."/>
            <person name="Weisblat D.A."/>
            <person name="Putnam N.H."/>
            <person name="Rokhsar D.S."/>
        </authorList>
    </citation>
    <scope>NUCLEOTIDE SEQUENCE</scope>
    <source>
        <strain evidence="4 6">I ESC-2004</strain>
    </source>
</reference>
<dbReference type="Gene3D" id="2.30.29.30">
    <property type="entry name" value="Pleckstrin-homology domain (PH domain)/Phosphotyrosine-binding domain (PTB)"/>
    <property type="match status" value="1"/>
</dbReference>
<evidence type="ECO:0000259" key="2">
    <source>
        <dbReference type="PROSITE" id="PS50108"/>
    </source>
</evidence>
<dbReference type="AlphaFoldDB" id="R7T569"/>
<dbReference type="Pfam" id="PF00786">
    <property type="entry name" value="PBD"/>
    <property type="match status" value="1"/>
</dbReference>
<dbReference type="EMBL" id="KB311973">
    <property type="protein sequence ID" value="ELT88121.1"/>
    <property type="molecule type" value="Genomic_DNA"/>
</dbReference>
<dbReference type="PROSITE" id="PS50108">
    <property type="entry name" value="CRIB"/>
    <property type="match status" value="1"/>
</dbReference>
<evidence type="ECO:0000259" key="3">
    <source>
        <dbReference type="PROSITE" id="PS50229"/>
    </source>
</evidence>
<dbReference type="SUPFAM" id="SSF50729">
    <property type="entry name" value="PH domain-like"/>
    <property type="match status" value="1"/>
</dbReference>
<dbReference type="HOGENOM" id="CLU_015385_3_0_1"/>
<dbReference type="CDD" id="cd01205">
    <property type="entry name" value="EVH1_WASP-like"/>
    <property type="match status" value="1"/>
</dbReference>
<dbReference type="InterPro" id="IPR000697">
    <property type="entry name" value="WH1/EVH1_dom"/>
</dbReference>
<evidence type="ECO:0000313" key="5">
    <source>
        <dbReference type="EnsemblMetazoa" id="CapteP117654"/>
    </source>
</evidence>
<dbReference type="EMBL" id="AMQN01033670">
    <property type="status" value="NOT_ANNOTATED_CDS"/>
    <property type="molecule type" value="Genomic_DNA"/>
</dbReference>
<evidence type="ECO:0000256" key="1">
    <source>
        <dbReference type="SAM" id="MobiDB-lite"/>
    </source>
</evidence>
<dbReference type="InterPro" id="IPR033927">
    <property type="entry name" value="WASPfam_EVH1"/>
</dbReference>
<dbReference type="Pfam" id="PF00568">
    <property type="entry name" value="WH1"/>
    <property type="match status" value="1"/>
</dbReference>
<dbReference type="InterPro" id="IPR011993">
    <property type="entry name" value="PH-like_dom_sf"/>
</dbReference>
<dbReference type="InterPro" id="IPR000095">
    <property type="entry name" value="CRIB_dom"/>
</dbReference>
<feature type="compositionally biased region" description="Basic residues" evidence="1">
    <location>
        <begin position="193"/>
        <end position="202"/>
    </location>
</feature>
<protein>
    <recommendedName>
        <fullName evidence="7">WH1 domain-containing protein</fullName>
    </recommendedName>
</protein>
<feature type="domain" description="CRIB" evidence="2">
    <location>
        <begin position="207"/>
        <end position="220"/>
    </location>
</feature>
<feature type="region of interest" description="Disordered" evidence="1">
    <location>
        <begin position="140"/>
        <end position="227"/>
    </location>
</feature>
<dbReference type="FunFam" id="2.30.29.30:FF:000130">
    <property type="entry name" value="neural Wiskott-Aldrich syndrome protein"/>
    <property type="match status" value="1"/>
</dbReference>
<accession>R7T569</accession>
<sequence length="227" mass="25487">MANPQRRPRPTNIPSKLLTNAENDQLFALIGQKCVTLASAVVQVVLGEPPSFSRWMKRCCGVACFVKDNPMRSYYIRVYNISTGGCIWEQEIYNQFNYKMPLPHFHTFDTDDAPAGLNFSNDEEARFFAEVVQSKLQQRYQRKMDRKKVAARPNASKDQNAGNRPPKAAAPGITSPALPVTAVKSGKDTLKSKDKKKGKKKFCKEDIGTPTDFRHVGHVGWNPEKGL</sequence>
<gene>
    <name evidence="4" type="ORF">CAPTEDRAFT_117654</name>
</gene>
<dbReference type="OMA" id="RCQTQCT"/>
<dbReference type="Gene3D" id="3.90.810.10">
    <property type="entry name" value="CRIB domain"/>
    <property type="match status" value="1"/>
</dbReference>
<organism evidence="4">
    <name type="scientific">Capitella teleta</name>
    <name type="common">Polychaete worm</name>
    <dbReference type="NCBI Taxonomy" id="283909"/>
    <lineage>
        <taxon>Eukaryota</taxon>
        <taxon>Metazoa</taxon>
        <taxon>Spiralia</taxon>
        <taxon>Lophotrochozoa</taxon>
        <taxon>Annelida</taxon>
        <taxon>Polychaeta</taxon>
        <taxon>Sedentaria</taxon>
        <taxon>Scolecida</taxon>
        <taxon>Capitellidae</taxon>
        <taxon>Capitella</taxon>
    </lineage>
</organism>
<dbReference type="SMART" id="SM00461">
    <property type="entry name" value="WH1"/>
    <property type="match status" value="1"/>
</dbReference>
<dbReference type="OrthoDB" id="8963340at2759"/>
<reference evidence="6" key="1">
    <citation type="submission" date="2012-12" db="EMBL/GenBank/DDBJ databases">
        <authorList>
            <person name="Hellsten U."/>
            <person name="Grimwood J."/>
            <person name="Chapman J.A."/>
            <person name="Shapiro H."/>
            <person name="Aerts A."/>
            <person name="Otillar R.P."/>
            <person name="Terry A.Y."/>
            <person name="Boore J.L."/>
            <person name="Simakov O."/>
            <person name="Marletaz F."/>
            <person name="Cho S.-J."/>
            <person name="Edsinger-Gonzales E."/>
            <person name="Havlak P."/>
            <person name="Kuo D.-H."/>
            <person name="Larsson T."/>
            <person name="Lv J."/>
            <person name="Arendt D."/>
            <person name="Savage R."/>
            <person name="Osoegawa K."/>
            <person name="de Jong P."/>
            <person name="Lindberg D.R."/>
            <person name="Seaver E.C."/>
            <person name="Weisblat D.A."/>
            <person name="Putnam N.H."/>
            <person name="Grigoriev I.V."/>
            <person name="Rokhsar D.S."/>
        </authorList>
    </citation>
    <scope>NUCLEOTIDE SEQUENCE</scope>
    <source>
        <strain evidence="6">I ESC-2004</strain>
    </source>
</reference>
<dbReference type="InterPro" id="IPR036936">
    <property type="entry name" value="CRIB_dom_sf"/>
</dbReference>
<evidence type="ECO:0000313" key="4">
    <source>
        <dbReference type="EMBL" id="ELT88121.1"/>
    </source>
</evidence>